<gene>
    <name evidence="1" type="ORF">H5410_059733</name>
</gene>
<evidence type="ECO:0000313" key="1">
    <source>
        <dbReference type="EMBL" id="KAG5569967.1"/>
    </source>
</evidence>
<organism evidence="1 2">
    <name type="scientific">Solanum commersonii</name>
    <name type="common">Commerson's wild potato</name>
    <name type="synonym">Commerson's nightshade</name>
    <dbReference type="NCBI Taxonomy" id="4109"/>
    <lineage>
        <taxon>Eukaryota</taxon>
        <taxon>Viridiplantae</taxon>
        <taxon>Streptophyta</taxon>
        <taxon>Embryophyta</taxon>
        <taxon>Tracheophyta</taxon>
        <taxon>Spermatophyta</taxon>
        <taxon>Magnoliopsida</taxon>
        <taxon>eudicotyledons</taxon>
        <taxon>Gunneridae</taxon>
        <taxon>Pentapetalae</taxon>
        <taxon>asterids</taxon>
        <taxon>lamiids</taxon>
        <taxon>Solanales</taxon>
        <taxon>Solanaceae</taxon>
        <taxon>Solanoideae</taxon>
        <taxon>Solaneae</taxon>
        <taxon>Solanum</taxon>
    </lineage>
</organism>
<keyword evidence="2" id="KW-1185">Reference proteome</keyword>
<accession>A0A9J5W3K1</accession>
<evidence type="ECO:0000313" key="2">
    <source>
        <dbReference type="Proteomes" id="UP000824120"/>
    </source>
</evidence>
<dbReference type="Proteomes" id="UP000824120">
    <property type="component" value="Chromosome 12"/>
</dbReference>
<dbReference type="EMBL" id="JACXVP010000012">
    <property type="protein sequence ID" value="KAG5569967.1"/>
    <property type="molecule type" value="Genomic_DNA"/>
</dbReference>
<name>A0A9J5W3K1_SOLCO</name>
<comment type="caution">
    <text evidence="1">The sequence shown here is derived from an EMBL/GenBank/DDBJ whole genome shotgun (WGS) entry which is preliminary data.</text>
</comment>
<sequence>MFDSRQPYEKEDSDGQQMPYVSQGVKRSTITYFYTKDDILIGTNKNLKINYPSTPNKFLANWVFFKNQLPLNQKQVFANWVFSRINFPSTQNKFLTVHQWIRCKLEEMKGVYLPFLLYNFITIFGGEGICGGGGIKLKTPRKERFLEKMWNLKYPRFLLSSHRKQPRYCTRAFKKV</sequence>
<reference evidence="1 2" key="1">
    <citation type="submission" date="2020-09" db="EMBL/GenBank/DDBJ databases">
        <title>De no assembly of potato wild relative species, Solanum commersonii.</title>
        <authorList>
            <person name="Cho K."/>
        </authorList>
    </citation>
    <scope>NUCLEOTIDE SEQUENCE [LARGE SCALE GENOMIC DNA]</scope>
    <source>
        <strain evidence="1">LZ3.2</strain>
        <tissue evidence="1">Leaf</tissue>
    </source>
</reference>
<dbReference type="AlphaFoldDB" id="A0A9J5W3K1"/>
<proteinExistence type="predicted"/>
<protein>
    <submittedName>
        <fullName evidence="1">Uncharacterized protein</fullName>
    </submittedName>
</protein>